<keyword evidence="7" id="KW-1185">Reference proteome</keyword>
<dbReference type="EMBL" id="QYUJ01000030">
    <property type="protein sequence ID" value="RJF69076.1"/>
    <property type="molecule type" value="Genomic_DNA"/>
</dbReference>
<name>A0A418V012_9DEIO</name>
<dbReference type="PANTHER" id="PTHR30055">
    <property type="entry name" value="HTH-TYPE TRANSCRIPTIONAL REGULATOR RUTR"/>
    <property type="match status" value="1"/>
</dbReference>
<keyword evidence="2 4" id="KW-0238">DNA-binding</keyword>
<dbReference type="RefSeq" id="WP_119766936.1">
    <property type="nucleotide sequence ID" value="NZ_QYUJ01000030.1"/>
</dbReference>
<evidence type="ECO:0000313" key="6">
    <source>
        <dbReference type="EMBL" id="RJF69076.1"/>
    </source>
</evidence>
<reference evidence="6 7" key="1">
    <citation type="submission" date="2018-09" db="EMBL/GenBank/DDBJ databases">
        <authorList>
            <person name="Zhu H."/>
        </authorList>
    </citation>
    <scope>NUCLEOTIDE SEQUENCE [LARGE SCALE GENOMIC DNA]</scope>
    <source>
        <strain evidence="6 7">K2S05-167</strain>
    </source>
</reference>
<dbReference type="Proteomes" id="UP000286287">
    <property type="component" value="Unassembled WGS sequence"/>
</dbReference>
<comment type="caution">
    <text evidence="6">The sequence shown here is derived from an EMBL/GenBank/DDBJ whole genome shotgun (WGS) entry which is preliminary data.</text>
</comment>
<sequence length="198" mass="21935">MTAAPAPHTTGKRRLSADNRREQILRSAADLFIERGFEGVSMADIAASLGTSRPTIYTYFPSTESVLDALLDERLEHLPARLRPLLCDAQATSFADVFRALLNERELLMLLNSGGGPHFRARRQAFLNAIEERLNLQQISKLRTETRGHLPQPMLIAVVLNLLSSVAYEQTVNEQWNPDELAALLEKFIVGGVDGVLG</sequence>
<dbReference type="InterPro" id="IPR001647">
    <property type="entry name" value="HTH_TetR"/>
</dbReference>
<dbReference type="InterPro" id="IPR009057">
    <property type="entry name" value="Homeodomain-like_sf"/>
</dbReference>
<evidence type="ECO:0000256" key="4">
    <source>
        <dbReference type="PROSITE-ProRule" id="PRU00335"/>
    </source>
</evidence>
<evidence type="ECO:0000259" key="5">
    <source>
        <dbReference type="PROSITE" id="PS50977"/>
    </source>
</evidence>
<dbReference type="GO" id="GO:0000976">
    <property type="term" value="F:transcription cis-regulatory region binding"/>
    <property type="evidence" value="ECO:0007669"/>
    <property type="project" value="TreeGrafter"/>
</dbReference>
<dbReference type="PANTHER" id="PTHR30055:SF184">
    <property type="entry name" value="HTH-TYPE TRANSCRIPTIONAL REGULATOR ETHR"/>
    <property type="match status" value="1"/>
</dbReference>
<proteinExistence type="predicted"/>
<evidence type="ECO:0000256" key="1">
    <source>
        <dbReference type="ARBA" id="ARBA00023015"/>
    </source>
</evidence>
<evidence type="ECO:0000256" key="3">
    <source>
        <dbReference type="ARBA" id="ARBA00023163"/>
    </source>
</evidence>
<keyword evidence="3" id="KW-0804">Transcription</keyword>
<organism evidence="6 7">
    <name type="scientific">Deinococcus cavernae</name>
    <dbReference type="NCBI Taxonomy" id="2320857"/>
    <lineage>
        <taxon>Bacteria</taxon>
        <taxon>Thermotogati</taxon>
        <taxon>Deinococcota</taxon>
        <taxon>Deinococci</taxon>
        <taxon>Deinococcales</taxon>
        <taxon>Deinococcaceae</taxon>
        <taxon>Deinococcus</taxon>
    </lineage>
</organism>
<evidence type="ECO:0000313" key="7">
    <source>
        <dbReference type="Proteomes" id="UP000286287"/>
    </source>
</evidence>
<dbReference type="PRINTS" id="PR00455">
    <property type="entry name" value="HTHTETR"/>
</dbReference>
<dbReference type="OrthoDB" id="9815924at2"/>
<dbReference type="FunFam" id="1.10.10.60:FF:000141">
    <property type="entry name" value="TetR family transcriptional regulator"/>
    <property type="match status" value="1"/>
</dbReference>
<dbReference type="Gene3D" id="1.10.357.10">
    <property type="entry name" value="Tetracycline Repressor, domain 2"/>
    <property type="match status" value="1"/>
</dbReference>
<accession>A0A418V012</accession>
<dbReference type="Pfam" id="PF00440">
    <property type="entry name" value="TetR_N"/>
    <property type="match status" value="1"/>
</dbReference>
<gene>
    <name evidence="6" type="ORF">D3875_22400</name>
</gene>
<protein>
    <submittedName>
        <fullName evidence="6">TetR/AcrR family transcriptional regulator</fullName>
    </submittedName>
</protein>
<dbReference type="InterPro" id="IPR050109">
    <property type="entry name" value="HTH-type_TetR-like_transc_reg"/>
</dbReference>
<dbReference type="AlphaFoldDB" id="A0A418V012"/>
<evidence type="ECO:0000256" key="2">
    <source>
        <dbReference type="ARBA" id="ARBA00023125"/>
    </source>
</evidence>
<feature type="domain" description="HTH tetR-type" evidence="5">
    <location>
        <begin position="18"/>
        <end position="78"/>
    </location>
</feature>
<keyword evidence="1" id="KW-0805">Transcription regulation</keyword>
<dbReference type="SUPFAM" id="SSF46689">
    <property type="entry name" value="Homeodomain-like"/>
    <property type="match status" value="1"/>
</dbReference>
<dbReference type="GO" id="GO:0003700">
    <property type="term" value="F:DNA-binding transcription factor activity"/>
    <property type="evidence" value="ECO:0007669"/>
    <property type="project" value="TreeGrafter"/>
</dbReference>
<feature type="DNA-binding region" description="H-T-H motif" evidence="4">
    <location>
        <begin position="41"/>
        <end position="60"/>
    </location>
</feature>
<dbReference type="PROSITE" id="PS50977">
    <property type="entry name" value="HTH_TETR_2"/>
    <property type="match status" value="1"/>
</dbReference>